<proteinExistence type="predicted"/>
<protein>
    <submittedName>
        <fullName evidence="1">Uncharacterized protein</fullName>
    </submittedName>
</protein>
<name>A0A2P2J1L4_RHIMU</name>
<dbReference type="EMBL" id="GGEC01006879">
    <property type="protein sequence ID" value="MBW87362.1"/>
    <property type="molecule type" value="Transcribed_RNA"/>
</dbReference>
<organism evidence="1">
    <name type="scientific">Rhizophora mucronata</name>
    <name type="common">Asiatic mangrove</name>
    <dbReference type="NCBI Taxonomy" id="61149"/>
    <lineage>
        <taxon>Eukaryota</taxon>
        <taxon>Viridiplantae</taxon>
        <taxon>Streptophyta</taxon>
        <taxon>Embryophyta</taxon>
        <taxon>Tracheophyta</taxon>
        <taxon>Spermatophyta</taxon>
        <taxon>Magnoliopsida</taxon>
        <taxon>eudicotyledons</taxon>
        <taxon>Gunneridae</taxon>
        <taxon>Pentapetalae</taxon>
        <taxon>rosids</taxon>
        <taxon>fabids</taxon>
        <taxon>Malpighiales</taxon>
        <taxon>Rhizophoraceae</taxon>
        <taxon>Rhizophora</taxon>
    </lineage>
</organism>
<reference evidence="1" key="1">
    <citation type="submission" date="2018-02" db="EMBL/GenBank/DDBJ databases">
        <title>Rhizophora mucronata_Transcriptome.</title>
        <authorList>
            <person name="Meera S.P."/>
            <person name="Sreeshan A."/>
            <person name="Augustine A."/>
        </authorList>
    </citation>
    <scope>NUCLEOTIDE SEQUENCE</scope>
    <source>
        <tissue evidence="1">Leaf</tissue>
    </source>
</reference>
<accession>A0A2P2J1L4</accession>
<dbReference type="AlphaFoldDB" id="A0A2P2J1L4"/>
<evidence type="ECO:0000313" key="1">
    <source>
        <dbReference type="EMBL" id="MBW87362.1"/>
    </source>
</evidence>
<sequence length="30" mass="3338">MASFTVLIFIPLQLITSRTVISISSLRRSS</sequence>